<proteinExistence type="predicted"/>
<accession>A0A645F9L6</accession>
<feature type="region of interest" description="Disordered" evidence="1">
    <location>
        <begin position="1"/>
        <end position="24"/>
    </location>
</feature>
<sequence>MCGDAPEQEGSRRTGDLQNDDQNDKVLGFEAKEDGANECGVVHQHHDAVIVDEE</sequence>
<evidence type="ECO:0000256" key="1">
    <source>
        <dbReference type="SAM" id="MobiDB-lite"/>
    </source>
</evidence>
<reference evidence="2" key="1">
    <citation type="submission" date="2019-08" db="EMBL/GenBank/DDBJ databases">
        <authorList>
            <person name="Kucharzyk K."/>
            <person name="Murdoch R.W."/>
            <person name="Higgins S."/>
            <person name="Loffler F."/>
        </authorList>
    </citation>
    <scope>NUCLEOTIDE SEQUENCE</scope>
</reference>
<evidence type="ECO:0000313" key="2">
    <source>
        <dbReference type="EMBL" id="MPN10316.1"/>
    </source>
</evidence>
<dbReference type="AlphaFoldDB" id="A0A645F9L6"/>
<comment type="caution">
    <text evidence="2">The sequence shown here is derived from an EMBL/GenBank/DDBJ whole genome shotgun (WGS) entry which is preliminary data.</text>
</comment>
<protein>
    <submittedName>
        <fullName evidence="2">Uncharacterized protein</fullName>
    </submittedName>
</protein>
<organism evidence="2">
    <name type="scientific">bioreactor metagenome</name>
    <dbReference type="NCBI Taxonomy" id="1076179"/>
    <lineage>
        <taxon>unclassified sequences</taxon>
        <taxon>metagenomes</taxon>
        <taxon>ecological metagenomes</taxon>
    </lineage>
</organism>
<dbReference type="EMBL" id="VSSQ01056457">
    <property type="protein sequence ID" value="MPN10316.1"/>
    <property type="molecule type" value="Genomic_DNA"/>
</dbReference>
<gene>
    <name evidence="2" type="ORF">SDC9_157611</name>
</gene>
<name>A0A645F9L6_9ZZZZ</name>